<reference evidence="2" key="2">
    <citation type="journal article" date="2017" name="Nat. Plants">
        <title>The Aegilops tauschii genome reveals multiple impacts of transposons.</title>
        <authorList>
            <person name="Zhao G."/>
            <person name="Zou C."/>
            <person name="Li K."/>
            <person name="Wang K."/>
            <person name="Li T."/>
            <person name="Gao L."/>
            <person name="Zhang X."/>
            <person name="Wang H."/>
            <person name="Yang Z."/>
            <person name="Liu X."/>
            <person name="Jiang W."/>
            <person name="Mao L."/>
            <person name="Kong X."/>
            <person name="Jiao Y."/>
            <person name="Jia J."/>
        </authorList>
    </citation>
    <scope>NUCLEOTIDE SEQUENCE [LARGE SCALE GENOMIC DNA]</scope>
    <source>
        <strain evidence="2">cv. AL8/78</strain>
    </source>
</reference>
<keyword evidence="2" id="KW-1185">Reference proteome</keyword>
<reference evidence="1" key="4">
    <citation type="submission" date="2019-03" db="UniProtKB">
        <authorList>
            <consortium name="EnsemblPlants"/>
        </authorList>
    </citation>
    <scope>IDENTIFICATION</scope>
</reference>
<proteinExistence type="predicted"/>
<evidence type="ECO:0000313" key="1">
    <source>
        <dbReference type="EnsemblPlants" id="AET1Gv20461500.6"/>
    </source>
</evidence>
<dbReference type="Proteomes" id="UP000015105">
    <property type="component" value="Chromosome 1D"/>
</dbReference>
<protein>
    <submittedName>
        <fullName evidence="1">Uncharacterized protein</fullName>
    </submittedName>
</protein>
<name>A0A452YLP2_AEGTS</name>
<dbReference type="Gramene" id="AET1Gv20461500.6">
    <property type="protein sequence ID" value="AET1Gv20461500.6"/>
    <property type="gene ID" value="AET1Gv20461500"/>
</dbReference>
<evidence type="ECO:0000313" key="2">
    <source>
        <dbReference type="Proteomes" id="UP000015105"/>
    </source>
</evidence>
<dbReference type="AlphaFoldDB" id="A0A452YLP2"/>
<dbReference type="EnsemblPlants" id="AET1Gv20461500.6">
    <property type="protein sequence ID" value="AET1Gv20461500.6"/>
    <property type="gene ID" value="AET1Gv20461500"/>
</dbReference>
<reference evidence="1" key="5">
    <citation type="journal article" date="2021" name="G3 (Bethesda)">
        <title>Aegilops tauschii genome assembly Aet v5.0 features greater sequence contiguity and improved annotation.</title>
        <authorList>
            <person name="Wang L."/>
            <person name="Zhu T."/>
            <person name="Rodriguez J.C."/>
            <person name="Deal K.R."/>
            <person name="Dubcovsky J."/>
            <person name="McGuire P.E."/>
            <person name="Lux T."/>
            <person name="Spannagl M."/>
            <person name="Mayer K.F.X."/>
            <person name="Baldrich P."/>
            <person name="Meyers B.C."/>
            <person name="Huo N."/>
            <person name="Gu Y.Q."/>
            <person name="Zhou H."/>
            <person name="Devos K.M."/>
            <person name="Bennetzen J.L."/>
            <person name="Unver T."/>
            <person name="Budak H."/>
            <person name="Gulick P.J."/>
            <person name="Galiba G."/>
            <person name="Kalapos B."/>
            <person name="Nelson D.R."/>
            <person name="Li P."/>
            <person name="You F.M."/>
            <person name="Luo M.C."/>
            <person name="Dvorak J."/>
        </authorList>
    </citation>
    <scope>NUCLEOTIDE SEQUENCE [LARGE SCALE GENOMIC DNA]</scope>
    <source>
        <strain evidence="1">cv. AL8/78</strain>
    </source>
</reference>
<reference evidence="2" key="1">
    <citation type="journal article" date="2014" name="Science">
        <title>Ancient hybridizations among the ancestral genomes of bread wheat.</title>
        <authorList>
            <consortium name="International Wheat Genome Sequencing Consortium,"/>
            <person name="Marcussen T."/>
            <person name="Sandve S.R."/>
            <person name="Heier L."/>
            <person name="Spannagl M."/>
            <person name="Pfeifer M."/>
            <person name="Jakobsen K.S."/>
            <person name="Wulff B.B."/>
            <person name="Steuernagel B."/>
            <person name="Mayer K.F."/>
            <person name="Olsen O.A."/>
        </authorList>
    </citation>
    <scope>NUCLEOTIDE SEQUENCE [LARGE SCALE GENOMIC DNA]</scope>
    <source>
        <strain evidence="2">cv. AL8/78</strain>
    </source>
</reference>
<sequence length="51" mass="5749">NSVKVLIYCTLSSLGDSSNCTSPEAVNIVRKQIVKNIDLWLSQCHEPTRTW</sequence>
<organism evidence="1 2">
    <name type="scientific">Aegilops tauschii subsp. strangulata</name>
    <name type="common">Goatgrass</name>
    <dbReference type="NCBI Taxonomy" id="200361"/>
    <lineage>
        <taxon>Eukaryota</taxon>
        <taxon>Viridiplantae</taxon>
        <taxon>Streptophyta</taxon>
        <taxon>Embryophyta</taxon>
        <taxon>Tracheophyta</taxon>
        <taxon>Spermatophyta</taxon>
        <taxon>Magnoliopsida</taxon>
        <taxon>Liliopsida</taxon>
        <taxon>Poales</taxon>
        <taxon>Poaceae</taxon>
        <taxon>BOP clade</taxon>
        <taxon>Pooideae</taxon>
        <taxon>Triticodae</taxon>
        <taxon>Triticeae</taxon>
        <taxon>Triticinae</taxon>
        <taxon>Aegilops</taxon>
    </lineage>
</organism>
<reference evidence="1" key="3">
    <citation type="journal article" date="2017" name="Nature">
        <title>Genome sequence of the progenitor of the wheat D genome Aegilops tauschii.</title>
        <authorList>
            <person name="Luo M.C."/>
            <person name="Gu Y.Q."/>
            <person name="Puiu D."/>
            <person name="Wang H."/>
            <person name="Twardziok S.O."/>
            <person name="Deal K.R."/>
            <person name="Huo N."/>
            <person name="Zhu T."/>
            <person name="Wang L."/>
            <person name="Wang Y."/>
            <person name="McGuire P.E."/>
            <person name="Liu S."/>
            <person name="Long H."/>
            <person name="Ramasamy R.K."/>
            <person name="Rodriguez J.C."/>
            <person name="Van S.L."/>
            <person name="Yuan L."/>
            <person name="Wang Z."/>
            <person name="Xia Z."/>
            <person name="Xiao L."/>
            <person name="Anderson O.D."/>
            <person name="Ouyang S."/>
            <person name="Liang Y."/>
            <person name="Zimin A.V."/>
            <person name="Pertea G."/>
            <person name="Qi P."/>
            <person name="Bennetzen J.L."/>
            <person name="Dai X."/>
            <person name="Dawson M.W."/>
            <person name="Muller H.G."/>
            <person name="Kugler K."/>
            <person name="Rivarola-Duarte L."/>
            <person name="Spannagl M."/>
            <person name="Mayer K.F.X."/>
            <person name="Lu F.H."/>
            <person name="Bevan M.W."/>
            <person name="Leroy P."/>
            <person name="Li P."/>
            <person name="You F.M."/>
            <person name="Sun Q."/>
            <person name="Liu Z."/>
            <person name="Lyons E."/>
            <person name="Wicker T."/>
            <person name="Salzberg S.L."/>
            <person name="Devos K.M."/>
            <person name="Dvorak J."/>
        </authorList>
    </citation>
    <scope>NUCLEOTIDE SEQUENCE [LARGE SCALE GENOMIC DNA]</scope>
    <source>
        <strain evidence="1">cv. AL8/78</strain>
    </source>
</reference>
<accession>A0A452YLP2</accession>